<organism evidence="2 3">
    <name type="scientific">Hyaloscypha hepaticicola</name>
    <dbReference type="NCBI Taxonomy" id="2082293"/>
    <lineage>
        <taxon>Eukaryota</taxon>
        <taxon>Fungi</taxon>
        <taxon>Dikarya</taxon>
        <taxon>Ascomycota</taxon>
        <taxon>Pezizomycotina</taxon>
        <taxon>Leotiomycetes</taxon>
        <taxon>Helotiales</taxon>
        <taxon>Hyaloscyphaceae</taxon>
        <taxon>Hyaloscypha</taxon>
    </lineage>
</organism>
<sequence length="165" mass="18238">MQPTPTNLQALVGDGSQWKVGKGRRKEIRTRYLERVVTALKRLHAPTRELCLLIMKHAQAIGCGDSRYTVGCWVRQHRLSDWPTAKIPAPSSQSAVHSPQSTTHNPHLHPGPTRSKRSSSSSVGIWSLSTWLVQCDRYCSISNHPRPLIGLPGNLHLIPGLVGGF</sequence>
<keyword evidence="3" id="KW-1185">Reference proteome</keyword>
<accession>A0A2J6PXJ6</accession>
<dbReference type="AlphaFoldDB" id="A0A2J6PXJ6"/>
<name>A0A2J6PXJ6_9HELO</name>
<dbReference type="Proteomes" id="UP000235672">
    <property type="component" value="Unassembled WGS sequence"/>
</dbReference>
<evidence type="ECO:0000313" key="2">
    <source>
        <dbReference type="EMBL" id="PMD18745.1"/>
    </source>
</evidence>
<evidence type="ECO:0000256" key="1">
    <source>
        <dbReference type="SAM" id="MobiDB-lite"/>
    </source>
</evidence>
<proteinExistence type="predicted"/>
<feature type="compositionally biased region" description="Polar residues" evidence="1">
    <location>
        <begin position="90"/>
        <end position="105"/>
    </location>
</feature>
<reference evidence="2 3" key="1">
    <citation type="submission" date="2016-05" db="EMBL/GenBank/DDBJ databases">
        <title>A degradative enzymes factory behind the ericoid mycorrhizal symbiosis.</title>
        <authorList>
            <consortium name="DOE Joint Genome Institute"/>
            <person name="Martino E."/>
            <person name="Morin E."/>
            <person name="Grelet G."/>
            <person name="Kuo A."/>
            <person name="Kohler A."/>
            <person name="Daghino S."/>
            <person name="Barry K."/>
            <person name="Choi C."/>
            <person name="Cichocki N."/>
            <person name="Clum A."/>
            <person name="Copeland A."/>
            <person name="Hainaut M."/>
            <person name="Haridas S."/>
            <person name="Labutti K."/>
            <person name="Lindquist E."/>
            <person name="Lipzen A."/>
            <person name="Khouja H.-R."/>
            <person name="Murat C."/>
            <person name="Ohm R."/>
            <person name="Olson A."/>
            <person name="Spatafora J."/>
            <person name="Veneault-Fourrey C."/>
            <person name="Henrissat B."/>
            <person name="Grigoriev I."/>
            <person name="Martin F."/>
            <person name="Perotto S."/>
        </authorList>
    </citation>
    <scope>NUCLEOTIDE SEQUENCE [LARGE SCALE GENOMIC DNA]</scope>
    <source>
        <strain evidence="2 3">UAMH 7357</strain>
    </source>
</reference>
<dbReference type="EMBL" id="KZ613492">
    <property type="protein sequence ID" value="PMD18745.1"/>
    <property type="molecule type" value="Genomic_DNA"/>
</dbReference>
<evidence type="ECO:0000313" key="3">
    <source>
        <dbReference type="Proteomes" id="UP000235672"/>
    </source>
</evidence>
<protein>
    <submittedName>
        <fullName evidence="2">Uncharacterized protein</fullName>
    </submittedName>
</protein>
<feature type="region of interest" description="Disordered" evidence="1">
    <location>
        <begin position="84"/>
        <end position="120"/>
    </location>
</feature>
<gene>
    <name evidence="2" type="ORF">NA56DRAFT_218610</name>
</gene>